<keyword evidence="2" id="KW-0812">Transmembrane</keyword>
<evidence type="ECO:0000256" key="1">
    <source>
        <dbReference type="ARBA" id="ARBA00006068"/>
    </source>
</evidence>
<sequence>MASRRINKRKKKKKTWFLVIISVVLLLAGSGAAYLYSVFNNVKTTVDDEIHEEVSGIDNDETKEKVKEEEPINVLLLGVDERENDSGRADTMIVLSLDPANDRMQMVSIPRDSRTEIAGEGMTDKINHSYAYGGSDMSVNTVEDFLEIDLDYYVRMNMEGLSQMVDAVGGIEVTNDQAFSQGGENFDEGELKLNGEEALAYVRMRKDDPEGDAGRNDRQRDVIQGTINQGASINVANKIDDIMNVLGDNAATNMNFDDMKNLATNYRSARHDMETYQMKGEDTYINDIYYLNVPETELENTREKINEYAPS</sequence>
<proteinExistence type="inferred from homology"/>
<comment type="similarity">
    <text evidence="1">Belongs to the LytR/CpsA/Psr (LCP) family.</text>
</comment>
<reference evidence="7" key="1">
    <citation type="journal article" date="2019" name="Int. J. Syst. Evol. Microbiol.">
        <title>The Global Catalogue of Microorganisms (GCM) 10K type strain sequencing project: providing services to taxonomists for standard genome sequencing and annotation.</title>
        <authorList>
            <consortium name="The Broad Institute Genomics Platform"/>
            <consortium name="The Broad Institute Genome Sequencing Center for Infectious Disease"/>
            <person name="Wu L."/>
            <person name="Ma J."/>
        </authorList>
    </citation>
    <scope>NUCLEOTIDE SEQUENCE [LARGE SCALE GENOMIC DNA]</scope>
    <source>
        <strain evidence="7">CCUG 73951</strain>
    </source>
</reference>
<dbReference type="EMBL" id="JBHTBY010000011">
    <property type="protein sequence ID" value="MFC7321805.1"/>
    <property type="molecule type" value="Genomic_DNA"/>
</dbReference>
<dbReference type="InterPro" id="IPR004474">
    <property type="entry name" value="LytR_CpsA_psr"/>
</dbReference>
<evidence type="ECO:0000256" key="3">
    <source>
        <dbReference type="ARBA" id="ARBA00022968"/>
    </source>
</evidence>
<dbReference type="InterPro" id="IPR050922">
    <property type="entry name" value="LytR/CpsA/Psr_CW_biosynth"/>
</dbReference>
<evidence type="ECO:0000313" key="7">
    <source>
        <dbReference type="Proteomes" id="UP001596494"/>
    </source>
</evidence>
<evidence type="ECO:0000259" key="5">
    <source>
        <dbReference type="Pfam" id="PF03816"/>
    </source>
</evidence>
<protein>
    <submittedName>
        <fullName evidence="6">LCP family protein</fullName>
    </submittedName>
</protein>
<keyword evidence="3" id="KW-0735">Signal-anchor</keyword>
<evidence type="ECO:0000313" key="6">
    <source>
        <dbReference type="EMBL" id="MFC7321805.1"/>
    </source>
</evidence>
<keyword evidence="4" id="KW-0472">Membrane</keyword>
<dbReference type="PANTHER" id="PTHR33392:SF6">
    <property type="entry name" value="POLYISOPRENYL-TEICHOIC ACID--PEPTIDOGLYCAN TEICHOIC ACID TRANSFERASE TAGU"/>
    <property type="match status" value="1"/>
</dbReference>
<evidence type="ECO:0000256" key="2">
    <source>
        <dbReference type="ARBA" id="ARBA00022692"/>
    </source>
</evidence>
<dbReference type="NCBIfam" id="TIGR00350">
    <property type="entry name" value="lytR_cpsA_psr"/>
    <property type="match status" value="1"/>
</dbReference>
<keyword evidence="7" id="KW-1185">Reference proteome</keyword>
<organism evidence="6 7">
    <name type="scientific">Halobacillus campisalis</name>
    <dbReference type="NCBI Taxonomy" id="435909"/>
    <lineage>
        <taxon>Bacteria</taxon>
        <taxon>Bacillati</taxon>
        <taxon>Bacillota</taxon>
        <taxon>Bacilli</taxon>
        <taxon>Bacillales</taxon>
        <taxon>Bacillaceae</taxon>
        <taxon>Halobacillus</taxon>
    </lineage>
</organism>
<dbReference type="Pfam" id="PF03816">
    <property type="entry name" value="LytR_cpsA_psr"/>
    <property type="match status" value="1"/>
</dbReference>
<gene>
    <name evidence="6" type="ORF">ACFQMN_13035</name>
</gene>
<dbReference type="Gene3D" id="3.40.630.190">
    <property type="entry name" value="LCP protein"/>
    <property type="match status" value="1"/>
</dbReference>
<comment type="caution">
    <text evidence="6">The sequence shown here is derived from an EMBL/GenBank/DDBJ whole genome shotgun (WGS) entry which is preliminary data.</text>
</comment>
<keyword evidence="4" id="KW-1133">Transmembrane helix</keyword>
<feature type="domain" description="Cell envelope-related transcriptional attenuator" evidence="5">
    <location>
        <begin position="88"/>
        <end position="229"/>
    </location>
</feature>
<dbReference type="PANTHER" id="PTHR33392">
    <property type="entry name" value="POLYISOPRENYL-TEICHOIC ACID--PEPTIDOGLYCAN TEICHOIC ACID TRANSFERASE TAGU"/>
    <property type="match status" value="1"/>
</dbReference>
<evidence type="ECO:0000256" key="4">
    <source>
        <dbReference type="ARBA" id="ARBA00022989"/>
    </source>
</evidence>
<dbReference type="RefSeq" id="WP_289215747.1">
    <property type="nucleotide sequence ID" value="NZ_JAPVRC010000004.1"/>
</dbReference>
<name>A0ABW2K6N7_9BACI</name>
<accession>A0ABW2K6N7</accession>
<dbReference type="Proteomes" id="UP001596494">
    <property type="component" value="Unassembled WGS sequence"/>
</dbReference>